<sequence length="291" mass="31786">MSAAAEPSALLRVLHLEEIGEDRFRGSSPWATGRVYGGQAVGQALVAAQRTTPRERVVHSLHAYFILAGDAAAPIDYAVERVRDGASFTTRRVVASQHGRAIFSMEASFQIVEPGFEHAFPAPNAPPPESLPTTSALAERFASFLPPMAAECIARTSALDIRFSDPSAYFSHTPQTPAQQFIWFRVIGALPDDDATHRGVLAYLSDMTLLNTALVIHGRSIFDRDLQVASLDHAVWFHRPFRADQWLLYAQDSPTAAGARALTRGLVYTLDGRLVASVAQEGLIRERPPRG</sequence>
<dbReference type="InterPro" id="IPR029069">
    <property type="entry name" value="HotDog_dom_sf"/>
</dbReference>
<evidence type="ECO:0000313" key="12">
    <source>
        <dbReference type="Proteomes" id="UP000230709"/>
    </source>
</evidence>
<name>A0A2D2CX27_METT3</name>
<dbReference type="InterPro" id="IPR025652">
    <property type="entry name" value="TesB_C"/>
</dbReference>
<dbReference type="InterPro" id="IPR042171">
    <property type="entry name" value="Acyl-CoA_hotdog"/>
</dbReference>
<comment type="similarity">
    <text evidence="1">Belongs to the C/M/P thioester hydrolase family.</text>
</comment>
<dbReference type="AlphaFoldDB" id="A0A2D2CX27"/>
<dbReference type="PANTHER" id="PTHR11066">
    <property type="entry name" value="ACYL-COA THIOESTERASE"/>
    <property type="match status" value="1"/>
</dbReference>
<dbReference type="PANTHER" id="PTHR11066:SF34">
    <property type="entry name" value="ACYL-COENZYME A THIOESTERASE 8"/>
    <property type="match status" value="1"/>
</dbReference>
<dbReference type="CDD" id="cd03445">
    <property type="entry name" value="Thioesterase_II_repeat2"/>
    <property type="match status" value="1"/>
</dbReference>
<reference evidence="12" key="1">
    <citation type="submission" date="2017-10" db="EMBL/GenBank/DDBJ databases">
        <title>Completed PacBio SMRT sequence of Methylosinus trichosporium OB3b reveals presence of a third large plasmid.</title>
        <authorList>
            <person name="Charles T.C."/>
            <person name="Lynch M.D.J."/>
            <person name="Heil J.R."/>
            <person name="Cheng J."/>
        </authorList>
    </citation>
    <scope>NUCLEOTIDE SEQUENCE [LARGE SCALE GENOMIC DNA]</scope>
    <source>
        <strain evidence="12">OB3b</strain>
    </source>
</reference>
<protein>
    <recommendedName>
        <fullName evidence="7">Acyl-CoA thioesterase 2</fullName>
        <ecNumber evidence="5">3.1.2.20</ecNumber>
    </recommendedName>
    <alternativeName>
        <fullName evidence="8">Thioesterase II</fullName>
    </alternativeName>
</protein>
<evidence type="ECO:0000256" key="5">
    <source>
        <dbReference type="ARBA" id="ARBA00038894"/>
    </source>
</evidence>
<gene>
    <name evidence="11" type="ORF">CQW49_04870</name>
</gene>
<dbReference type="Pfam" id="PF13622">
    <property type="entry name" value="4HBT_3"/>
    <property type="match status" value="1"/>
</dbReference>
<comment type="subunit">
    <text evidence="2">Homotetramer.</text>
</comment>
<evidence type="ECO:0000259" key="10">
    <source>
        <dbReference type="Pfam" id="PF13622"/>
    </source>
</evidence>
<dbReference type="EMBL" id="CP023737">
    <property type="protein sequence ID" value="ATQ67300.1"/>
    <property type="molecule type" value="Genomic_DNA"/>
</dbReference>
<evidence type="ECO:0000256" key="1">
    <source>
        <dbReference type="ARBA" id="ARBA00006538"/>
    </source>
</evidence>
<comment type="catalytic activity">
    <reaction evidence="6">
        <text>a fatty acyl-CoA + H2O = a fatty acid + CoA + H(+)</text>
        <dbReference type="Rhea" id="RHEA:16781"/>
        <dbReference type="ChEBI" id="CHEBI:15377"/>
        <dbReference type="ChEBI" id="CHEBI:15378"/>
        <dbReference type="ChEBI" id="CHEBI:28868"/>
        <dbReference type="ChEBI" id="CHEBI:57287"/>
        <dbReference type="ChEBI" id="CHEBI:77636"/>
        <dbReference type="EC" id="3.1.2.20"/>
    </reaction>
    <physiologicalReaction direction="left-to-right" evidence="6">
        <dbReference type="Rhea" id="RHEA:16782"/>
    </physiologicalReaction>
</comment>
<feature type="domain" description="Acyl-CoA thioesterase-like N-terminal HotDog" evidence="10">
    <location>
        <begin position="28"/>
        <end position="110"/>
    </location>
</feature>
<keyword evidence="3" id="KW-0378">Hydrolase</keyword>
<dbReference type="EC" id="3.1.2.20" evidence="5"/>
<organism evidence="11 12">
    <name type="scientific">Methylosinus trichosporium (strain ATCC 35070 / NCIMB 11131 / UNIQEM 75 / OB3b)</name>
    <dbReference type="NCBI Taxonomy" id="595536"/>
    <lineage>
        <taxon>Bacteria</taxon>
        <taxon>Pseudomonadati</taxon>
        <taxon>Pseudomonadota</taxon>
        <taxon>Alphaproteobacteria</taxon>
        <taxon>Hyphomicrobiales</taxon>
        <taxon>Methylocystaceae</taxon>
        <taxon>Methylosinus</taxon>
    </lineage>
</organism>
<dbReference type="KEGG" id="mtw:CQW49_04870"/>
<accession>A0A2D2CX27</accession>
<dbReference type="GO" id="GO:0047617">
    <property type="term" value="F:fatty acyl-CoA hydrolase activity"/>
    <property type="evidence" value="ECO:0007669"/>
    <property type="project" value="UniProtKB-EC"/>
</dbReference>
<dbReference type="GO" id="GO:0009062">
    <property type="term" value="P:fatty acid catabolic process"/>
    <property type="evidence" value="ECO:0007669"/>
    <property type="project" value="TreeGrafter"/>
</dbReference>
<dbReference type="Pfam" id="PF02551">
    <property type="entry name" value="Acyl_CoA_thio"/>
    <property type="match status" value="1"/>
</dbReference>
<dbReference type="FunFam" id="2.40.160.210:FF:000001">
    <property type="entry name" value="Acyl-CoA thioesterase II"/>
    <property type="match status" value="1"/>
</dbReference>
<dbReference type="InterPro" id="IPR003703">
    <property type="entry name" value="Acyl_CoA_thio"/>
</dbReference>
<evidence type="ECO:0000256" key="2">
    <source>
        <dbReference type="ARBA" id="ARBA00011881"/>
    </source>
</evidence>
<evidence type="ECO:0000256" key="3">
    <source>
        <dbReference type="ARBA" id="ARBA00022801"/>
    </source>
</evidence>
<evidence type="ECO:0000256" key="8">
    <source>
        <dbReference type="ARBA" id="ARBA00079653"/>
    </source>
</evidence>
<dbReference type="InterPro" id="IPR049449">
    <property type="entry name" value="TesB_ACOT8-like_N"/>
</dbReference>
<dbReference type="SUPFAM" id="SSF54637">
    <property type="entry name" value="Thioesterase/thiol ester dehydrase-isomerase"/>
    <property type="match status" value="2"/>
</dbReference>
<dbReference type="Proteomes" id="UP000230709">
    <property type="component" value="Chromosome"/>
</dbReference>
<keyword evidence="12" id="KW-1185">Reference proteome</keyword>
<evidence type="ECO:0000313" key="11">
    <source>
        <dbReference type="EMBL" id="ATQ67300.1"/>
    </source>
</evidence>
<evidence type="ECO:0000256" key="7">
    <source>
        <dbReference type="ARBA" id="ARBA00071120"/>
    </source>
</evidence>
<keyword evidence="4" id="KW-0443">Lipid metabolism</keyword>
<feature type="domain" description="Acyl-CoA thioesterase 2 C-terminal" evidence="9">
    <location>
        <begin position="176"/>
        <end position="283"/>
    </location>
</feature>
<dbReference type="RefSeq" id="WP_003610686.1">
    <property type="nucleotide sequence ID" value="NZ_ADVE02000001.1"/>
</dbReference>
<evidence type="ECO:0000256" key="4">
    <source>
        <dbReference type="ARBA" id="ARBA00023098"/>
    </source>
</evidence>
<dbReference type="STRING" id="595536.GCA_000178815_04186"/>
<dbReference type="GO" id="GO:0006637">
    <property type="term" value="P:acyl-CoA metabolic process"/>
    <property type="evidence" value="ECO:0007669"/>
    <property type="project" value="InterPro"/>
</dbReference>
<proteinExistence type="inferred from homology"/>
<evidence type="ECO:0000256" key="6">
    <source>
        <dbReference type="ARBA" id="ARBA00050943"/>
    </source>
</evidence>
<dbReference type="Gene3D" id="2.40.160.210">
    <property type="entry name" value="Acyl-CoA thioesterase, double hotdog domain"/>
    <property type="match status" value="1"/>
</dbReference>
<dbReference type="CDD" id="cd03444">
    <property type="entry name" value="Thioesterase_II_repeat1"/>
    <property type="match status" value="1"/>
</dbReference>
<evidence type="ECO:0000259" key="9">
    <source>
        <dbReference type="Pfam" id="PF02551"/>
    </source>
</evidence>